<protein>
    <submittedName>
        <fullName evidence="1">Uncharacterized protein</fullName>
    </submittedName>
</protein>
<sequence length="96" mass="11433">MNKRETDIQQPIEIIERSSISKEAEVLLVKDKVYEQTIYQVSICLTRLEKPYYSNQLFRIFTDREQALEFYENLCEMKGQDEMVSVILRMGDESDE</sequence>
<comment type="caution">
    <text evidence="1">The sequence shown here is derived from an EMBL/GenBank/DDBJ whole genome shotgun (WGS) entry which is preliminary data.</text>
</comment>
<organism evidence="1 2">
    <name type="scientific">Enterococcus faecium</name>
    <name type="common">Streptococcus faecium</name>
    <dbReference type="NCBI Taxonomy" id="1352"/>
    <lineage>
        <taxon>Bacteria</taxon>
        <taxon>Bacillati</taxon>
        <taxon>Bacillota</taxon>
        <taxon>Bacilli</taxon>
        <taxon>Lactobacillales</taxon>
        <taxon>Enterococcaceae</taxon>
        <taxon>Enterococcus</taxon>
    </lineage>
</organism>
<dbReference type="Proteomes" id="UP000224303">
    <property type="component" value="Unassembled WGS sequence"/>
</dbReference>
<proteinExistence type="predicted"/>
<gene>
    <name evidence="1" type="ORF">CQR37_14235</name>
</gene>
<name>A0A2G0E7L0_ENTFC</name>
<dbReference type="RefSeq" id="WP_080489895.1">
    <property type="nucleotide sequence ID" value="NZ_JAAHCA010000007.1"/>
</dbReference>
<evidence type="ECO:0000313" key="2">
    <source>
        <dbReference type="Proteomes" id="UP000224303"/>
    </source>
</evidence>
<accession>A0A2G0E7L0</accession>
<dbReference type="AlphaFoldDB" id="A0A2G0E7L0"/>
<reference evidence="1 2" key="1">
    <citation type="submission" date="2017-10" db="EMBL/GenBank/DDBJ databases">
        <title>Draft genomes of the Enterococcus faecium isolated from human feces before and after Helicobacter pylori eradication therapy.</title>
        <authorList>
            <person name="Prianichniikov N.A."/>
            <person name="Glushchenko O.E."/>
            <person name="Malakhova M.V."/>
        </authorList>
    </citation>
    <scope>NUCLEOTIDE SEQUENCE [LARGE SCALE GENOMIC DNA]</scope>
    <source>
        <strain evidence="1 2">Hp_5-7</strain>
    </source>
</reference>
<evidence type="ECO:0000313" key="1">
    <source>
        <dbReference type="EMBL" id="PHL20458.1"/>
    </source>
</evidence>
<dbReference type="EMBL" id="PCGC01000082">
    <property type="protein sequence ID" value="PHL20458.1"/>
    <property type="molecule type" value="Genomic_DNA"/>
</dbReference>